<accession>A0A383CZN7</accession>
<dbReference type="EMBL" id="UINC01213082">
    <property type="protein sequence ID" value="SVE37692.1"/>
    <property type="molecule type" value="Genomic_DNA"/>
</dbReference>
<keyword evidence="1" id="KW-1133">Transmembrane helix</keyword>
<sequence>KPAEELIADLKALGVMDKEAEAQVKKWKTLCYVSIAVACCSMCLCAAQGVFMYIAFVILAGGIGFAIWAHSKKKQFEKDDFPDHRYLTCDRLVSLLSADIESGSTIDTTINLRDATTNSAGVETGKTGQSTWNSINTADQFLQLSGRFIDGTKFDFGLTEKVDAYGEHFPYRARSGKTKTKLKARKRIQWLATLRLRYKDKRYPDVPKAVAKIEEMIQLPEGAKLKKIDAKDGEISLV</sequence>
<evidence type="ECO:0000256" key="1">
    <source>
        <dbReference type="SAM" id="Phobius"/>
    </source>
</evidence>
<keyword evidence="1" id="KW-0472">Membrane</keyword>
<proteinExistence type="predicted"/>
<feature type="non-terminal residue" evidence="2">
    <location>
        <position position="1"/>
    </location>
</feature>
<gene>
    <name evidence="2" type="ORF">METZ01_LOCUS490546</name>
</gene>
<reference evidence="2" key="1">
    <citation type="submission" date="2018-05" db="EMBL/GenBank/DDBJ databases">
        <authorList>
            <person name="Lanie J.A."/>
            <person name="Ng W.-L."/>
            <person name="Kazmierczak K.M."/>
            <person name="Andrzejewski T.M."/>
            <person name="Davidsen T.M."/>
            <person name="Wayne K.J."/>
            <person name="Tettelin H."/>
            <person name="Glass J.I."/>
            <person name="Rusch D."/>
            <person name="Podicherti R."/>
            <person name="Tsui H.-C.T."/>
            <person name="Winkler M.E."/>
        </authorList>
    </citation>
    <scope>NUCLEOTIDE SEQUENCE</scope>
</reference>
<evidence type="ECO:0000313" key="2">
    <source>
        <dbReference type="EMBL" id="SVE37692.1"/>
    </source>
</evidence>
<name>A0A383CZN7_9ZZZZ</name>
<dbReference type="AlphaFoldDB" id="A0A383CZN7"/>
<organism evidence="2">
    <name type="scientific">marine metagenome</name>
    <dbReference type="NCBI Taxonomy" id="408172"/>
    <lineage>
        <taxon>unclassified sequences</taxon>
        <taxon>metagenomes</taxon>
        <taxon>ecological metagenomes</taxon>
    </lineage>
</organism>
<protein>
    <submittedName>
        <fullName evidence="2">Uncharacterized protein</fullName>
    </submittedName>
</protein>
<keyword evidence="1" id="KW-0812">Transmembrane</keyword>
<feature type="non-terminal residue" evidence="2">
    <location>
        <position position="238"/>
    </location>
</feature>
<feature type="transmembrane region" description="Helical" evidence="1">
    <location>
        <begin position="35"/>
        <end position="68"/>
    </location>
</feature>